<comment type="caution">
    <text evidence="6">The sequence shown here is derived from an EMBL/GenBank/DDBJ whole genome shotgun (WGS) entry which is preliminary data.</text>
</comment>
<protein>
    <recommendedName>
        <fullName evidence="5">GB1/RHD3-type G domain-containing protein</fullName>
    </recommendedName>
</protein>
<dbReference type="Proteomes" id="UP001189429">
    <property type="component" value="Unassembled WGS sequence"/>
</dbReference>
<feature type="region of interest" description="Disordered" evidence="4">
    <location>
        <begin position="282"/>
        <end position="332"/>
    </location>
</feature>
<feature type="compositionally biased region" description="Basic and acidic residues" evidence="4">
    <location>
        <begin position="282"/>
        <end position="292"/>
    </location>
</feature>
<proteinExistence type="inferred from homology"/>
<evidence type="ECO:0000313" key="6">
    <source>
        <dbReference type="EMBL" id="CAK0869119.1"/>
    </source>
</evidence>
<dbReference type="InterPro" id="IPR030386">
    <property type="entry name" value="G_GB1_RHD3_dom"/>
</dbReference>
<reference evidence="6" key="1">
    <citation type="submission" date="2023-10" db="EMBL/GenBank/DDBJ databases">
        <authorList>
            <person name="Chen Y."/>
            <person name="Shah S."/>
            <person name="Dougan E. K."/>
            <person name="Thang M."/>
            <person name="Chan C."/>
        </authorList>
    </citation>
    <scope>NUCLEOTIDE SEQUENCE [LARGE SCALE GENOMIC DNA]</scope>
</reference>
<feature type="domain" description="GB1/RHD3-type G" evidence="5">
    <location>
        <begin position="42"/>
        <end position="275"/>
    </location>
</feature>
<evidence type="ECO:0000256" key="1">
    <source>
        <dbReference type="ARBA" id="ARBA00022741"/>
    </source>
</evidence>
<evidence type="ECO:0000256" key="2">
    <source>
        <dbReference type="ARBA" id="ARBA00023134"/>
    </source>
</evidence>
<keyword evidence="7" id="KW-1185">Reference proteome</keyword>
<dbReference type="SUPFAM" id="SSF52540">
    <property type="entry name" value="P-loop containing nucleoside triphosphate hydrolases"/>
    <property type="match status" value="1"/>
</dbReference>
<sequence length="332" mass="36515">MAGVLDSARAHGGSPVLGLVRIDDAGRCHLGERAVEVLGQIQGSLAVVGVAGLYRTGKSFLLNRLLGLQDGFEVGPTVNACTKGLWMWDRPVQLAPGYHCIFIDTEGLGSAQRTASCDMQIFSLCVLLSSYFIYNSMGAIDEQSISDLNLVLHLAKHIHVKSSPDGRPTSAKDLSGHFPSLLWVLRDFFLRLVDDRGNPITEKEYLEGALTALPGQEDKNRVRDELKALFSERDCATLVRPVSEESELRTVQRLPFEALRHRFRIQVDSLVAKVYPLREAQGRERRAGDGRHAGGAGRGVLQGHQRQRHTDHTRGPYTRRGPPCCSPSCGRA</sequence>
<evidence type="ECO:0000259" key="5">
    <source>
        <dbReference type="PROSITE" id="PS51715"/>
    </source>
</evidence>
<dbReference type="PANTHER" id="PTHR10751">
    <property type="entry name" value="GUANYLATE BINDING PROTEIN"/>
    <property type="match status" value="1"/>
</dbReference>
<organism evidence="6 7">
    <name type="scientific">Prorocentrum cordatum</name>
    <dbReference type="NCBI Taxonomy" id="2364126"/>
    <lineage>
        <taxon>Eukaryota</taxon>
        <taxon>Sar</taxon>
        <taxon>Alveolata</taxon>
        <taxon>Dinophyceae</taxon>
        <taxon>Prorocentrales</taxon>
        <taxon>Prorocentraceae</taxon>
        <taxon>Prorocentrum</taxon>
    </lineage>
</organism>
<dbReference type="InterPro" id="IPR015894">
    <property type="entry name" value="Guanylate-bd_N"/>
</dbReference>
<dbReference type="CDD" id="cd01851">
    <property type="entry name" value="GBP"/>
    <property type="match status" value="1"/>
</dbReference>
<accession>A0ABN9V855</accession>
<gene>
    <name evidence="6" type="ORF">PCOR1329_LOCUS55582</name>
</gene>
<comment type="similarity">
    <text evidence="3">Belongs to the TRAFAC class dynamin-like GTPase superfamily. GB1/RHD3 GTPase family.</text>
</comment>
<keyword evidence="2" id="KW-0342">GTP-binding</keyword>
<evidence type="ECO:0000256" key="4">
    <source>
        <dbReference type="SAM" id="MobiDB-lite"/>
    </source>
</evidence>
<evidence type="ECO:0000256" key="3">
    <source>
        <dbReference type="PROSITE-ProRule" id="PRU01052"/>
    </source>
</evidence>
<dbReference type="InterPro" id="IPR027417">
    <property type="entry name" value="P-loop_NTPase"/>
</dbReference>
<evidence type="ECO:0000313" key="7">
    <source>
        <dbReference type="Proteomes" id="UP001189429"/>
    </source>
</evidence>
<keyword evidence="1" id="KW-0547">Nucleotide-binding</keyword>
<dbReference type="PROSITE" id="PS51715">
    <property type="entry name" value="G_GB1_RHD3"/>
    <property type="match status" value="1"/>
</dbReference>
<dbReference type="EMBL" id="CAUYUJ010016820">
    <property type="protein sequence ID" value="CAK0869119.1"/>
    <property type="molecule type" value="Genomic_DNA"/>
</dbReference>
<dbReference type="Gene3D" id="3.40.50.300">
    <property type="entry name" value="P-loop containing nucleotide triphosphate hydrolases"/>
    <property type="match status" value="1"/>
</dbReference>
<dbReference type="Pfam" id="PF02263">
    <property type="entry name" value="GBP"/>
    <property type="match status" value="1"/>
</dbReference>
<name>A0ABN9V855_9DINO</name>